<dbReference type="RefSeq" id="WP_257789796.1">
    <property type="nucleotide sequence ID" value="NZ_CP165644.1"/>
</dbReference>
<dbReference type="PROSITE" id="PS51257">
    <property type="entry name" value="PROKAR_LIPOPROTEIN"/>
    <property type="match status" value="1"/>
</dbReference>
<dbReference type="AlphaFoldDB" id="A0AB39VEC8"/>
<gene>
    <name evidence="1" type="ORF">AB8B22_07805</name>
</gene>
<accession>A0AB39VEC8</accession>
<evidence type="ECO:0008006" key="2">
    <source>
        <dbReference type="Google" id="ProtNLM"/>
    </source>
</evidence>
<evidence type="ECO:0000313" key="1">
    <source>
        <dbReference type="EMBL" id="XDU66319.1"/>
    </source>
</evidence>
<dbReference type="KEGG" id="lrug:AB8B22_07805"/>
<reference evidence="1" key="1">
    <citation type="submission" date="2024-07" db="EMBL/GenBank/DDBJ databases">
        <authorList>
            <person name="Li X.-J."/>
            <person name="Wang X."/>
        </authorList>
    </citation>
    <scope>NUCLEOTIDE SEQUENCE</scope>
    <source>
        <strain evidence="1">HSP-334</strain>
    </source>
</reference>
<dbReference type="EMBL" id="CP165644">
    <property type="protein sequence ID" value="XDU66319.1"/>
    <property type="molecule type" value="Genomic_DNA"/>
</dbReference>
<protein>
    <recommendedName>
        <fullName evidence="2">Lipoprotein</fullName>
    </recommendedName>
</protein>
<proteinExistence type="predicted"/>
<name>A0AB39VEC8_9FUSO</name>
<organism evidence="1">
    <name type="scientific">Leptotrichia rugosa</name>
    <dbReference type="NCBI Taxonomy" id="3239302"/>
    <lineage>
        <taxon>Bacteria</taxon>
        <taxon>Fusobacteriati</taxon>
        <taxon>Fusobacteriota</taxon>
        <taxon>Fusobacteriia</taxon>
        <taxon>Fusobacteriales</taxon>
        <taxon>Leptotrichiaceae</taxon>
        <taxon>Leptotrichia</taxon>
    </lineage>
</organism>
<sequence length="42" mass="4848">MSKLFKLIVIILTMMSLVGCDGYLCEMGSRTACIRYDHNYEK</sequence>